<dbReference type="Proteomes" id="UP000253061">
    <property type="component" value="Unassembled WGS sequence"/>
</dbReference>
<comment type="caution">
    <text evidence="1">The sequence shown here is derived from an EMBL/GenBank/DDBJ whole genome shotgun (WGS) entry which is preliminary data.</text>
</comment>
<sequence>MRTSRINPPSLFDSRALGFSQVVVKKGSGKSIHVSGQVAWNADREITGEGDLYKQVLQSLRNLETALQHASAALTDVVALRIYIKESHIDDSAAISRGLIEVFGEELPCATWIGVPRLAREEFLVEIEPTVVVAE</sequence>
<dbReference type="InterPro" id="IPR006175">
    <property type="entry name" value="YjgF/YER057c/UK114"/>
</dbReference>
<accession>A0A367VAI6</accession>
<organism evidence="1 2">
    <name type="scientific">Thalassospira profundimaris</name>
    <dbReference type="NCBI Taxonomy" id="502049"/>
    <lineage>
        <taxon>Bacteria</taxon>
        <taxon>Pseudomonadati</taxon>
        <taxon>Pseudomonadota</taxon>
        <taxon>Alphaproteobacteria</taxon>
        <taxon>Rhodospirillales</taxon>
        <taxon>Thalassospiraceae</taxon>
        <taxon>Thalassospira</taxon>
    </lineage>
</organism>
<dbReference type="RefSeq" id="WP_062953824.1">
    <property type="nucleotide sequence ID" value="NZ_JPWB01000004.1"/>
</dbReference>
<dbReference type="PANTHER" id="PTHR43857">
    <property type="entry name" value="BLR7761 PROTEIN"/>
    <property type="match status" value="1"/>
</dbReference>
<reference evidence="1 2" key="1">
    <citation type="submission" date="2014-07" db="EMBL/GenBank/DDBJ databases">
        <title>Draft genome sequence of Thalassospira profundimaris R8-17.</title>
        <authorList>
            <person name="Lai Q."/>
            <person name="Shao Z."/>
        </authorList>
    </citation>
    <scope>NUCLEOTIDE SEQUENCE [LARGE SCALE GENOMIC DNA]</scope>
    <source>
        <strain evidence="1 2">R8-17</strain>
    </source>
</reference>
<dbReference type="PANTHER" id="PTHR43857:SF1">
    <property type="entry name" value="YJGH FAMILY PROTEIN"/>
    <property type="match status" value="1"/>
</dbReference>
<dbReference type="SUPFAM" id="SSF55298">
    <property type="entry name" value="YjgF-like"/>
    <property type="match status" value="1"/>
</dbReference>
<name>A0A367VAI6_9PROT</name>
<dbReference type="Gene3D" id="3.30.1330.40">
    <property type="entry name" value="RutC-like"/>
    <property type="match status" value="1"/>
</dbReference>
<dbReference type="Pfam" id="PF01042">
    <property type="entry name" value="Ribonuc_L-PSP"/>
    <property type="match status" value="1"/>
</dbReference>
<protein>
    <submittedName>
        <fullName evidence="1">Uncharacterized protein</fullName>
    </submittedName>
</protein>
<dbReference type="EMBL" id="JPWB01000004">
    <property type="protein sequence ID" value="RCK22019.1"/>
    <property type="molecule type" value="Genomic_DNA"/>
</dbReference>
<proteinExistence type="predicted"/>
<gene>
    <name evidence="1" type="ORF">TH6_10045</name>
</gene>
<dbReference type="CDD" id="cd00448">
    <property type="entry name" value="YjgF_YER057c_UK114_family"/>
    <property type="match status" value="1"/>
</dbReference>
<dbReference type="AlphaFoldDB" id="A0A367VAI6"/>
<evidence type="ECO:0000313" key="2">
    <source>
        <dbReference type="Proteomes" id="UP000253061"/>
    </source>
</evidence>
<evidence type="ECO:0000313" key="1">
    <source>
        <dbReference type="EMBL" id="RCK22019.1"/>
    </source>
</evidence>
<dbReference type="InterPro" id="IPR035959">
    <property type="entry name" value="RutC-like_sf"/>
</dbReference>